<feature type="domain" description="NYN" evidence="1">
    <location>
        <begin position="374"/>
        <end position="502"/>
    </location>
</feature>
<dbReference type="GO" id="GO:0004540">
    <property type="term" value="F:RNA nuclease activity"/>
    <property type="evidence" value="ECO:0007669"/>
    <property type="project" value="InterPro"/>
</dbReference>
<comment type="caution">
    <text evidence="2">The sequence shown here is derived from an EMBL/GenBank/DDBJ whole genome shotgun (WGS) entry which is preliminary data.</text>
</comment>
<dbReference type="InterPro" id="IPR024768">
    <property type="entry name" value="Marf1"/>
</dbReference>
<dbReference type="PANTHER" id="PTHR14379">
    <property type="entry name" value="LIMKAIN B LKAP"/>
    <property type="match status" value="1"/>
</dbReference>
<accession>A0A6D2HUI3</accession>
<evidence type="ECO:0000313" key="3">
    <source>
        <dbReference type="Proteomes" id="UP000467841"/>
    </source>
</evidence>
<evidence type="ECO:0000259" key="1">
    <source>
        <dbReference type="Pfam" id="PF01936"/>
    </source>
</evidence>
<gene>
    <name evidence="2" type="ORF">MERR_LOCUS6630</name>
</gene>
<dbReference type="PANTHER" id="PTHR14379:SF7">
    <property type="entry name" value="ENDONUCLEASE OR GLYCOSYL HYDROLASE-RELATED"/>
    <property type="match status" value="1"/>
</dbReference>
<name>A0A6D2HUI3_9BRAS</name>
<dbReference type="InterPro" id="IPR021139">
    <property type="entry name" value="NYN"/>
</dbReference>
<organism evidence="2 3">
    <name type="scientific">Microthlaspi erraticum</name>
    <dbReference type="NCBI Taxonomy" id="1685480"/>
    <lineage>
        <taxon>Eukaryota</taxon>
        <taxon>Viridiplantae</taxon>
        <taxon>Streptophyta</taxon>
        <taxon>Embryophyta</taxon>
        <taxon>Tracheophyta</taxon>
        <taxon>Spermatophyta</taxon>
        <taxon>Magnoliopsida</taxon>
        <taxon>eudicotyledons</taxon>
        <taxon>Gunneridae</taxon>
        <taxon>Pentapetalae</taxon>
        <taxon>rosids</taxon>
        <taxon>malvids</taxon>
        <taxon>Brassicales</taxon>
        <taxon>Brassicaceae</taxon>
        <taxon>Coluteocarpeae</taxon>
        <taxon>Microthlaspi</taxon>
    </lineage>
</organism>
<evidence type="ECO:0000313" key="2">
    <source>
        <dbReference type="EMBL" id="CAA7019395.1"/>
    </source>
</evidence>
<dbReference type="EMBL" id="CACVBM020000444">
    <property type="protein sequence ID" value="CAA7019395.1"/>
    <property type="molecule type" value="Genomic_DNA"/>
</dbReference>
<dbReference type="AlphaFoldDB" id="A0A6D2HUI3"/>
<proteinExistence type="predicted"/>
<dbReference type="GO" id="GO:0010468">
    <property type="term" value="P:regulation of gene expression"/>
    <property type="evidence" value="ECO:0007669"/>
    <property type="project" value="InterPro"/>
</dbReference>
<dbReference type="GO" id="GO:0005777">
    <property type="term" value="C:peroxisome"/>
    <property type="evidence" value="ECO:0007669"/>
    <property type="project" value="InterPro"/>
</dbReference>
<feature type="domain" description="NYN" evidence="1">
    <location>
        <begin position="28"/>
        <end position="164"/>
    </location>
</feature>
<reference evidence="2" key="1">
    <citation type="submission" date="2020-01" db="EMBL/GenBank/DDBJ databases">
        <authorList>
            <person name="Mishra B."/>
        </authorList>
    </citation>
    <scope>NUCLEOTIDE SEQUENCE [LARGE SCALE GENOMIC DNA]</scope>
</reference>
<keyword evidence="3" id="KW-1185">Reference proteome</keyword>
<dbReference type="OrthoDB" id="1076146at2759"/>
<feature type="domain" description="NYN" evidence="1">
    <location>
        <begin position="192"/>
        <end position="314"/>
    </location>
</feature>
<dbReference type="CDD" id="cd10910">
    <property type="entry name" value="PIN_limkain_b1_N_like"/>
    <property type="match status" value="3"/>
</dbReference>
<dbReference type="Pfam" id="PF01936">
    <property type="entry name" value="NYN"/>
    <property type="match status" value="3"/>
</dbReference>
<sequence>MFLKAGPDGSVQSVQQRPRRFLEAAAETAVFWDVDSCPNPSDDDILDYSLIDCNIISALQDHGYLGDVTIRAFSESNIIRDELFGTTGITLVPTDEGNRAEQIMHDMCLWITGHHRKQRANLMIISGAISNDLPRFVERIALLRSIGFNVIIAQPEIPSEALLSYVSDVWLWETLAAGGPSYNQTGSSQDDTVVFWDVEECPVADDTRLSVVYDNIISALENMGYHGRVSVTVYCPGDKLKHFAPFTTHVIGDQGSRADVIFRDVLDLASRRSEASNVMIISRGISEDSVYAKGLHLLRSLNYKVLLASPQSPSGEVLETVVAARWLWESLSAGGPPMDQTGSSQVVPQRVSSIVVSQTSASKQRVDNSFLFAAAVFWDVEDCPVALGLSPSLICDNIRSVLESKDFGYPGTVSFTAYGERNKLPDDFTSAGITFIPAGDREARATRIFEDLFTWAKTRREPSNFLIISRDITQDSAYAIAFQNLWLRRKNLLLAQPSSSGEDLGTVAAQWLWESLSSGGPPLTHSAPYGRRWPPLWNITSQANRRD</sequence>
<protein>
    <recommendedName>
        <fullName evidence="1">NYN domain-containing protein</fullName>
    </recommendedName>
</protein>
<dbReference type="Proteomes" id="UP000467841">
    <property type="component" value="Unassembled WGS sequence"/>
</dbReference>